<dbReference type="Pfam" id="PF03770">
    <property type="entry name" value="IPK"/>
    <property type="match status" value="1"/>
</dbReference>
<dbReference type="PANTHER" id="PTHR12400">
    <property type="entry name" value="INOSITOL POLYPHOSPHATE KINASE"/>
    <property type="match status" value="1"/>
</dbReference>
<dbReference type="Gene3D" id="3.30.470.160">
    <property type="entry name" value="Inositol polyphosphate kinase"/>
    <property type="match status" value="1"/>
</dbReference>
<dbReference type="InterPro" id="IPR038286">
    <property type="entry name" value="IPK_sf"/>
</dbReference>
<evidence type="ECO:0000313" key="7">
    <source>
        <dbReference type="Proteomes" id="UP001066276"/>
    </source>
</evidence>
<accession>A0AAV7QFN2</accession>
<dbReference type="Proteomes" id="UP001066276">
    <property type="component" value="Chromosome 6"/>
</dbReference>
<dbReference type="GO" id="GO:0005634">
    <property type="term" value="C:nucleus"/>
    <property type="evidence" value="ECO:0007669"/>
    <property type="project" value="TreeGrafter"/>
</dbReference>
<evidence type="ECO:0000256" key="2">
    <source>
        <dbReference type="ARBA" id="ARBA00022679"/>
    </source>
</evidence>
<evidence type="ECO:0000313" key="6">
    <source>
        <dbReference type="EMBL" id="KAJ1139199.1"/>
    </source>
</evidence>
<evidence type="ECO:0000256" key="1">
    <source>
        <dbReference type="ARBA" id="ARBA00007374"/>
    </source>
</evidence>
<dbReference type="InterPro" id="IPR005522">
    <property type="entry name" value="IPK"/>
</dbReference>
<evidence type="ECO:0000256" key="3">
    <source>
        <dbReference type="ARBA" id="ARBA00022777"/>
    </source>
</evidence>
<dbReference type="EMBL" id="JANPWB010000010">
    <property type="protein sequence ID" value="KAJ1139199.1"/>
    <property type="molecule type" value="Genomic_DNA"/>
</dbReference>
<protein>
    <recommendedName>
        <fullName evidence="4">Kinase</fullName>
        <ecNumber evidence="4">2.7.-.-</ecNumber>
    </recommendedName>
</protein>
<evidence type="ECO:0000256" key="4">
    <source>
        <dbReference type="RuleBase" id="RU363090"/>
    </source>
</evidence>
<feature type="region of interest" description="Disordered" evidence="5">
    <location>
        <begin position="337"/>
        <end position="356"/>
    </location>
</feature>
<dbReference type="GO" id="GO:0005737">
    <property type="term" value="C:cytoplasm"/>
    <property type="evidence" value="ECO:0007669"/>
    <property type="project" value="TreeGrafter"/>
</dbReference>
<comment type="caution">
    <text evidence="6">The sequence shown here is derived from an EMBL/GenBank/DDBJ whole genome shotgun (WGS) entry which is preliminary data.</text>
</comment>
<keyword evidence="7" id="KW-1185">Reference proteome</keyword>
<dbReference type="SUPFAM" id="SSF56104">
    <property type="entry name" value="SAICAR synthase-like"/>
    <property type="match status" value="1"/>
</dbReference>
<dbReference type="GO" id="GO:0046854">
    <property type="term" value="P:phosphatidylinositol phosphate biosynthetic process"/>
    <property type="evidence" value="ECO:0007669"/>
    <property type="project" value="TreeGrafter"/>
</dbReference>
<dbReference type="GO" id="GO:0032958">
    <property type="term" value="P:inositol phosphate biosynthetic process"/>
    <property type="evidence" value="ECO:0007669"/>
    <property type="project" value="InterPro"/>
</dbReference>
<feature type="compositionally biased region" description="Basic and acidic residues" evidence="5">
    <location>
        <begin position="337"/>
        <end position="346"/>
    </location>
</feature>
<gene>
    <name evidence="6" type="ORF">NDU88_005574</name>
</gene>
<sequence length="408" mass="46323">MVVHDGMEAVDTARRKGIVLEPFHHQVGGHMSMLRYDDHTVCKPLVYQEQNFYESLPVAMRQFTPEYRGIVSVSLMEDSRGHLTMIASPQNDIPGPLLSAESSISIWHQFKLGKSSGGAQTLSNWKHSALRKTLSESCHGTSLRRTELQVHTELTCHLEDSNGNQKGSADSNPWGLKCHRKQLSRMSTEYHKNQLHRFLLLENVTSKFYWPCVLDLKMGKRQHGDDATEEKKFRHMKKCAQSTSASLGVRFCGMQVYQTNTGSYICKDKYYGRKLSADGFRQALYHFLHNGQRLRTDLIESIIFQLKSLKSVIEGQTSYRFYSSSLLIIYEGHEPAEHSSTSDKHPTSTPDSGPGNIFPRVDVRMIDFAHTTYQGSRNNHTTYEGPDQGYIFGLESLVQILQGIQEGE</sequence>
<keyword evidence="3 4" id="KW-0418">Kinase</keyword>
<dbReference type="GO" id="GO:0000828">
    <property type="term" value="F:inositol hexakisphosphate kinase activity"/>
    <property type="evidence" value="ECO:0007669"/>
    <property type="project" value="TreeGrafter"/>
</dbReference>
<proteinExistence type="inferred from homology"/>
<evidence type="ECO:0000256" key="5">
    <source>
        <dbReference type="SAM" id="MobiDB-lite"/>
    </source>
</evidence>
<reference evidence="6" key="1">
    <citation type="journal article" date="2022" name="bioRxiv">
        <title>Sequencing and chromosome-scale assembly of the giantPleurodeles waltlgenome.</title>
        <authorList>
            <person name="Brown T."/>
            <person name="Elewa A."/>
            <person name="Iarovenko S."/>
            <person name="Subramanian E."/>
            <person name="Araus A.J."/>
            <person name="Petzold A."/>
            <person name="Susuki M."/>
            <person name="Suzuki K.-i.T."/>
            <person name="Hayashi T."/>
            <person name="Toyoda A."/>
            <person name="Oliveira C."/>
            <person name="Osipova E."/>
            <person name="Leigh N.D."/>
            <person name="Simon A."/>
            <person name="Yun M.H."/>
        </authorList>
    </citation>
    <scope>NUCLEOTIDE SEQUENCE</scope>
    <source>
        <strain evidence="6">20211129_DDA</strain>
        <tissue evidence="6">Liver</tissue>
    </source>
</reference>
<comment type="similarity">
    <text evidence="1 4">Belongs to the inositol phosphokinase (IPK) family.</text>
</comment>
<name>A0AAV7QFN2_PLEWA</name>
<organism evidence="6 7">
    <name type="scientific">Pleurodeles waltl</name>
    <name type="common">Iberian ribbed newt</name>
    <dbReference type="NCBI Taxonomy" id="8319"/>
    <lineage>
        <taxon>Eukaryota</taxon>
        <taxon>Metazoa</taxon>
        <taxon>Chordata</taxon>
        <taxon>Craniata</taxon>
        <taxon>Vertebrata</taxon>
        <taxon>Euteleostomi</taxon>
        <taxon>Amphibia</taxon>
        <taxon>Batrachia</taxon>
        <taxon>Caudata</taxon>
        <taxon>Salamandroidea</taxon>
        <taxon>Salamandridae</taxon>
        <taxon>Pleurodelinae</taxon>
        <taxon>Pleurodeles</taxon>
    </lineage>
</organism>
<dbReference type="EC" id="2.7.-.-" evidence="4"/>
<dbReference type="AlphaFoldDB" id="A0AAV7QFN2"/>
<keyword evidence="2 4" id="KW-0808">Transferase</keyword>
<dbReference type="PANTHER" id="PTHR12400:SF40">
    <property type="entry name" value="INOSITOL HEXAKISPHOSPHATE KINASE 3"/>
    <property type="match status" value="1"/>
</dbReference>